<reference evidence="2 3" key="1">
    <citation type="submission" date="2016-05" db="EMBL/GenBank/DDBJ databases">
        <title>Diversity and Homogeneity among Thermoacidophilic Verrucomicrobia Methanotrophs Linked with Geographical Origin.</title>
        <authorList>
            <person name="Erikstad H.-A."/>
            <person name="Smestad N.B."/>
            <person name="Ceballos R.M."/>
            <person name="Birkeland N.-K."/>
        </authorList>
    </citation>
    <scope>NUCLEOTIDE SEQUENCE [LARGE SCALE GENOMIC DNA]</scope>
    <source>
        <strain evidence="2 3">Phi</strain>
    </source>
</reference>
<proteinExistence type="predicted"/>
<keyword evidence="1" id="KW-0812">Transmembrane</keyword>
<evidence type="ECO:0000256" key="1">
    <source>
        <dbReference type="SAM" id="Phobius"/>
    </source>
</evidence>
<keyword evidence="1" id="KW-0472">Membrane</keyword>
<organism evidence="2 3">
    <name type="scientific">Methylacidiphilum caldifontis</name>
    <dbReference type="NCBI Taxonomy" id="2795386"/>
    <lineage>
        <taxon>Bacteria</taxon>
        <taxon>Pseudomonadati</taxon>
        <taxon>Verrucomicrobiota</taxon>
        <taxon>Methylacidiphilae</taxon>
        <taxon>Methylacidiphilales</taxon>
        <taxon>Methylacidiphilaceae</taxon>
        <taxon>Methylacidiphilum (ex Ratnadevi et al. 2023)</taxon>
    </lineage>
</organism>
<accession>A0A4Y8PD86</accession>
<dbReference type="EMBL" id="LXQC01000145">
    <property type="protein sequence ID" value="TFE67937.1"/>
    <property type="molecule type" value="Genomic_DNA"/>
</dbReference>
<dbReference type="AlphaFoldDB" id="A0A4Y8PD86"/>
<dbReference type="RefSeq" id="WP_134440343.1">
    <property type="nucleotide sequence ID" value="NZ_LXQC01000145.1"/>
</dbReference>
<dbReference type="Proteomes" id="UP000297713">
    <property type="component" value="Unassembled WGS sequence"/>
</dbReference>
<dbReference type="OrthoDB" id="196701at2"/>
<keyword evidence="3" id="KW-1185">Reference proteome</keyword>
<sequence length="121" mass="14165">MDDFEEIWEQIKKASPYPKPDPHFMDRFKARLHYEKIQCKKRKKALRLLAGFCFVFLLSTSLLSIGQRCMQSWMRDQIFNSLEVIIENVMDEGTALVSLDKPVSAVSEVTEEIWSEETLSF</sequence>
<feature type="transmembrane region" description="Helical" evidence="1">
    <location>
        <begin position="45"/>
        <end position="65"/>
    </location>
</feature>
<name>A0A4Y8PD86_9BACT</name>
<comment type="caution">
    <text evidence="2">The sequence shown here is derived from an EMBL/GenBank/DDBJ whole genome shotgun (WGS) entry which is preliminary data.</text>
</comment>
<protein>
    <submittedName>
        <fullName evidence="2">Uncharacterized protein</fullName>
    </submittedName>
</protein>
<evidence type="ECO:0000313" key="3">
    <source>
        <dbReference type="Proteomes" id="UP000297713"/>
    </source>
</evidence>
<evidence type="ECO:0000313" key="2">
    <source>
        <dbReference type="EMBL" id="TFE67937.1"/>
    </source>
</evidence>
<gene>
    <name evidence="2" type="ORF">A7Q10_08920</name>
</gene>
<keyword evidence="1" id="KW-1133">Transmembrane helix</keyword>